<feature type="compositionally biased region" description="Low complexity" evidence="1">
    <location>
        <begin position="81"/>
        <end position="92"/>
    </location>
</feature>
<dbReference type="AlphaFoldDB" id="A0AAD6JSE8"/>
<proteinExistence type="predicted"/>
<dbReference type="PANTHER" id="PTHR34466:SF1">
    <property type="entry name" value="OS06G0609800 PROTEIN"/>
    <property type="match status" value="1"/>
</dbReference>
<evidence type="ECO:0000313" key="2">
    <source>
        <dbReference type="EMBL" id="KAJ6410345.1"/>
    </source>
</evidence>
<feature type="compositionally biased region" description="Polar residues" evidence="1">
    <location>
        <begin position="164"/>
        <end position="183"/>
    </location>
</feature>
<feature type="compositionally biased region" description="Low complexity" evidence="1">
    <location>
        <begin position="109"/>
        <end position="123"/>
    </location>
</feature>
<name>A0AAD6JSE8_9ROSI</name>
<organism evidence="2 3">
    <name type="scientific">Salix udensis</name>
    <dbReference type="NCBI Taxonomy" id="889485"/>
    <lineage>
        <taxon>Eukaryota</taxon>
        <taxon>Viridiplantae</taxon>
        <taxon>Streptophyta</taxon>
        <taxon>Embryophyta</taxon>
        <taxon>Tracheophyta</taxon>
        <taxon>Spermatophyta</taxon>
        <taxon>Magnoliopsida</taxon>
        <taxon>eudicotyledons</taxon>
        <taxon>Gunneridae</taxon>
        <taxon>Pentapetalae</taxon>
        <taxon>rosids</taxon>
        <taxon>fabids</taxon>
        <taxon>Malpighiales</taxon>
        <taxon>Salicaceae</taxon>
        <taxon>Saliceae</taxon>
        <taxon>Salix</taxon>
    </lineage>
</organism>
<dbReference type="PANTHER" id="PTHR34466">
    <property type="entry name" value="OS11G0129800 PROTEIN"/>
    <property type="match status" value="1"/>
</dbReference>
<dbReference type="Proteomes" id="UP001162972">
    <property type="component" value="Chromosome 15Z"/>
</dbReference>
<accession>A0AAD6JSE8</accession>
<dbReference type="EMBL" id="JAPFFJ010000014">
    <property type="protein sequence ID" value="KAJ6410345.1"/>
    <property type="molecule type" value="Genomic_DNA"/>
</dbReference>
<reference evidence="2 3" key="1">
    <citation type="journal article" date="2023" name="Int. J. Mol. Sci.">
        <title>De Novo Assembly and Annotation of 11 Diverse Shrub Willow (Salix) Genomes Reveals Novel Gene Organization in Sex-Linked Regions.</title>
        <authorList>
            <person name="Hyden B."/>
            <person name="Feng K."/>
            <person name="Yates T.B."/>
            <person name="Jawdy S."/>
            <person name="Cereghino C."/>
            <person name="Smart L.B."/>
            <person name="Muchero W."/>
        </authorList>
    </citation>
    <scope>NUCLEOTIDE SEQUENCE [LARGE SCALE GENOMIC DNA]</scope>
    <source>
        <tissue evidence="2">Shoot tip</tissue>
    </source>
</reference>
<feature type="region of interest" description="Disordered" evidence="1">
    <location>
        <begin position="1"/>
        <end position="67"/>
    </location>
</feature>
<feature type="compositionally biased region" description="Polar residues" evidence="1">
    <location>
        <begin position="1"/>
        <end position="12"/>
    </location>
</feature>
<feature type="region of interest" description="Disordered" evidence="1">
    <location>
        <begin position="287"/>
        <end position="311"/>
    </location>
</feature>
<sequence length="562" mass="62462">MATSAFKSTTKRTPIGSDKSSSSARLRSRSLSRSSRPNPPDEFSDDYTVPSRGRFVSMDRGSGVPDISLDDLAIQLLSLGDRGRSGFRSGDVSDGERVVGGSLRRGRSVSRQGSESTNNSKSYSGGGGGGKLNSEGSNSRRRRSVSAVRYQVSDSESDLEHSQNSRNHANSRRQSNGNCQVPLSNKPPASNHRPGLRRSLSQKDLKYPDGYSSHSSSLTDDEGRDSCSNKNGFERTIRTVYAQKKAEHPAGDDMNGGLYEAMRKELRHAVEEIRMEIEHSMKKTNIDSLQSGKSDGFQGGSTLRKNRTTKLEQSEKCRQDLLAKLLSEKQLGRDISKIVKELLSDSKNTVSEKPSRARRRSNDRSRMSERLTEEAEKYFEDFISNVEDTDISSLDGERSDTSSTLGGITKTETFQRPVISKSRPVEMDGVVLPWLQWETSNDACPLSFKNKEPTSTPKGDLWDAAQEASLAQELSTHSISSRGSWSPGLADGHSTNIRELKGSKFGELESYKRRISFGGTRSHFDVDEYLKRPSDEDSLLERWKQQQRIHSGGLLLCNRMFF</sequence>
<comment type="caution">
    <text evidence="2">The sequence shown here is derived from an EMBL/GenBank/DDBJ whole genome shotgun (WGS) entry which is preliminary data.</text>
</comment>
<feature type="compositionally biased region" description="Basic and acidic residues" evidence="1">
    <location>
        <begin position="360"/>
        <end position="371"/>
    </location>
</feature>
<feature type="region of interest" description="Disordered" evidence="1">
    <location>
        <begin position="81"/>
        <end position="231"/>
    </location>
</feature>
<feature type="compositionally biased region" description="Low complexity" evidence="1">
    <location>
        <begin position="20"/>
        <end position="36"/>
    </location>
</feature>
<protein>
    <submittedName>
        <fullName evidence="2">Uncharacterized protein</fullName>
    </submittedName>
</protein>
<feature type="region of interest" description="Disordered" evidence="1">
    <location>
        <begin position="345"/>
        <end position="371"/>
    </location>
</feature>
<evidence type="ECO:0000313" key="3">
    <source>
        <dbReference type="Proteomes" id="UP001162972"/>
    </source>
</evidence>
<keyword evidence="3" id="KW-1185">Reference proteome</keyword>
<gene>
    <name evidence="2" type="ORF">OIU84_007154</name>
</gene>
<evidence type="ECO:0000256" key="1">
    <source>
        <dbReference type="SAM" id="MobiDB-lite"/>
    </source>
</evidence>